<sequence length="272" mass="30713">MTIIKFEGNNIKAPKLPQLLSDNFAGAHILEEENVAIVQSGPDKPNKARLLKKYGEWKLVLNYYKHQLSDESLEDEKNQLKLKNKRLHNQTKKLIRRTKSLGASWALAQSKITAHIRNSLSIWLATSIAQAGEISIRSTIECTKLIYGFLTGDLHKIGRQPQHYALWSDKKQSPIVFTASLKDIPKCNSETVSNVVIQSIQENGLDITKYILWVTDNTAYMSSDKNGAVSLFNKKSGINAFRIGCGLHIVQIIFNHFEQKAFGKIYYVINKG</sequence>
<gene>
    <name evidence="2" type="ORF">C1645_826373</name>
</gene>
<dbReference type="Proteomes" id="UP000265703">
    <property type="component" value="Unassembled WGS sequence"/>
</dbReference>
<dbReference type="AlphaFoldDB" id="A0A397T027"/>
<accession>A0A397T027</accession>
<name>A0A397T027_9GLOM</name>
<keyword evidence="1" id="KW-0175">Coiled coil</keyword>
<dbReference type="OrthoDB" id="2414520at2759"/>
<evidence type="ECO:0000256" key="1">
    <source>
        <dbReference type="SAM" id="Coils"/>
    </source>
</evidence>
<protein>
    <submittedName>
        <fullName evidence="2">Uncharacterized protein</fullName>
    </submittedName>
</protein>
<evidence type="ECO:0000313" key="3">
    <source>
        <dbReference type="Proteomes" id="UP000265703"/>
    </source>
</evidence>
<evidence type="ECO:0000313" key="2">
    <source>
        <dbReference type="EMBL" id="RIA88404.1"/>
    </source>
</evidence>
<dbReference type="EMBL" id="QKYT01000264">
    <property type="protein sequence ID" value="RIA88404.1"/>
    <property type="molecule type" value="Genomic_DNA"/>
</dbReference>
<reference evidence="2 3" key="1">
    <citation type="submission" date="2018-06" db="EMBL/GenBank/DDBJ databases">
        <title>Comparative genomics reveals the genomic features of Rhizophagus irregularis, R. cerebriforme, R. diaphanum and Gigaspora rosea, and their symbiotic lifestyle signature.</title>
        <authorList>
            <person name="Morin E."/>
            <person name="San Clemente H."/>
            <person name="Chen E.C.H."/>
            <person name="De La Providencia I."/>
            <person name="Hainaut M."/>
            <person name="Kuo A."/>
            <person name="Kohler A."/>
            <person name="Murat C."/>
            <person name="Tang N."/>
            <person name="Roy S."/>
            <person name="Loubradou J."/>
            <person name="Henrissat B."/>
            <person name="Grigoriev I.V."/>
            <person name="Corradi N."/>
            <person name="Roux C."/>
            <person name="Martin F.M."/>
        </authorList>
    </citation>
    <scope>NUCLEOTIDE SEQUENCE [LARGE SCALE GENOMIC DNA]</scope>
    <source>
        <strain evidence="2 3">DAOM 227022</strain>
    </source>
</reference>
<organism evidence="2 3">
    <name type="scientific">Glomus cerebriforme</name>
    <dbReference type="NCBI Taxonomy" id="658196"/>
    <lineage>
        <taxon>Eukaryota</taxon>
        <taxon>Fungi</taxon>
        <taxon>Fungi incertae sedis</taxon>
        <taxon>Mucoromycota</taxon>
        <taxon>Glomeromycotina</taxon>
        <taxon>Glomeromycetes</taxon>
        <taxon>Glomerales</taxon>
        <taxon>Glomeraceae</taxon>
        <taxon>Glomus</taxon>
    </lineage>
</organism>
<proteinExistence type="predicted"/>
<feature type="coiled-coil region" evidence="1">
    <location>
        <begin position="70"/>
        <end position="97"/>
    </location>
</feature>
<keyword evidence="3" id="KW-1185">Reference proteome</keyword>
<comment type="caution">
    <text evidence="2">The sequence shown here is derived from an EMBL/GenBank/DDBJ whole genome shotgun (WGS) entry which is preliminary data.</text>
</comment>